<dbReference type="PANTHER" id="PTHR10476">
    <property type="entry name" value="CHARGED MULTIVESICULAR BODY PROTEIN"/>
    <property type="match status" value="1"/>
</dbReference>
<name>A0A9K3CSS9_9EUKA</name>
<comment type="caution">
    <text evidence="1">The sequence shown here is derived from an EMBL/GenBank/DDBJ whole genome shotgun (WGS) entry which is preliminary data.</text>
</comment>
<dbReference type="Proteomes" id="UP000265618">
    <property type="component" value="Unassembled WGS sequence"/>
</dbReference>
<evidence type="ECO:0000313" key="2">
    <source>
        <dbReference type="Proteomes" id="UP000265618"/>
    </source>
</evidence>
<dbReference type="Pfam" id="PF03357">
    <property type="entry name" value="Snf7"/>
    <property type="match status" value="1"/>
</dbReference>
<evidence type="ECO:0000313" key="1">
    <source>
        <dbReference type="EMBL" id="GIQ82247.1"/>
    </source>
</evidence>
<accession>A0A9K3CSS9</accession>
<dbReference type="EMBL" id="BDIP01000635">
    <property type="protein sequence ID" value="GIQ82247.1"/>
    <property type="molecule type" value="Genomic_DNA"/>
</dbReference>
<gene>
    <name evidence="1" type="ORF">KIPB_003348</name>
</gene>
<dbReference type="Gene3D" id="6.10.140.1230">
    <property type="match status" value="1"/>
</dbReference>
<dbReference type="InterPro" id="IPR005024">
    <property type="entry name" value="Snf7_fam"/>
</dbReference>
<protein>
    <submittedName>
        <fullName evidence="1">Snf7 family protein</fullName>
    </submittedName>
</protein>
<organism evidence="1 2">
    <name type="scientific">Kipferlia bialata</name>
    <dbReference type="NCBI Taxonomy" id="797122"/>
    <lineage>
        <taxon>Eukaryota</taxon>
        <taxon>Metamonada</taxon>
        <taxon>Carpediemonas-like organisms</taxon>
        <taxon>Kipferlia</taxon>
    </lineage>
</organism>
<proteinExistence type="predicted"/>
<keyword evidence="2" id="KW-1185">Reference proteome</keyword>
<dbReference type="OrthoDB" id="10266568at2759"/>
<dbReference type="AlphaFoldDB" id="A0A9K3CSS9"/>
<sequence length="204" mass="21738">MGAAPSKVSVEDQIFDMRFQVKHIERQSAKERKAATKLRAKIKHCLTEGDRESAAIYANMSVAKTQQANKLLRLSAQIEMAMSNIETGQAMQSMNVDIGRLNTALTSALSSMDPMQMDSVMDRFQTLTGELGHATAMGQTALSSQTATSAPVSAVDSLIEEVGLEAGLEVGEAMGIAPTQSLHQTEAPAQATLDDNLSARLAGL</sequence>
<reference evidence="1 2" key="1">
    <citation type="journal article" date="2018" name="PLoS ONE">
        <title>The draft genome of Kipferlia bialata reveals reductive genome evolution in fornicate parasites.</title>
        <authorList>
            <person name="Tanifuji G."/>
            <person name="Takabayashi S."/>
            <person name="Kume K."/>
            <person name="Takagi M."/>
            <person name="Nakayama T."/>
            <person name="Kamikawa R."/>
            <person name="Inagaki Y."/>
            <person name="Hashimoto T."/>
        </authorList>
    </citation>
    <scope>NUCLEOTIDE SEQUENCE [LARGE SCALE GENOMIC DNA]</scope>
    <source>
        <strain evidence="1">NY0173</strain>
    </source>
</reference>
<dbReference type="GO" id="GO:0007034">
    <property type="term" value="P:vacuolar transport"/>
    <property type="evidence" value="ECO:0007669"/>
    <property type="project" value="InterPro"/>
</dbReference>